<gene>
    <name evidence="5" type="ORF">Ga0074115_13511</name>
</gene>
<feature type="domain" description="Aminotransferase class I/classII large" evidence="4">
    <location>
        <begin position="32"/>
        <end position="376"/>
    </location>
</feature>
<dbReference type="AlphaFoldDB" id="A0A0T5Z0C4"/>
<dbReference type="GO" id="GO:0009016">
    <property type="term" value="F:succinyldiaminopimelate transaminase activity"/>
    <property type="evidence" value="ECO:0007669"/>
    <property type="project" value="InterPro"/>
</dbReference>
<dbReference type="PATRIC" id="fig|54398.3.peg.2783"/>
<evidence type="ECO:0000313" key="6">
    <source>
        <dbReference type="Proteomes" id="UP000051634"/>
    </source>
</evidence>
<dbReference type="RefSeq" id="WP_060528617.1">
    <property type="nucleotide sequence ID" value="NZ_KQ557146.1"/>
</dbReference>
<dbReference type="InterPro" id="IPR019878">
    <property type="entry name" value="DapC_beta/gammaproteobac"/>
</dbReference>
<dbReference type="GO" id="GO:0030170">
    <property type="term" value="F:pyridoxal phosphate binding"/>
    <property type="evidence" value="ECO:0007669"/>
    <property type="project" value="InterPro"/>
</dbReference>
<sequence>MNGDLEKLQPYPFEKLAKLNKGVEPPVGLSPISLSIGEPKHPTPGLITEEVISHLHGLSVYPVTKGSASLRTAIAAWLERRFSLPAESLNPSRHILPVNGTREALFAIAQTVVNRRGSPLVLMPNPFYQIYEGAAYLAGAEPIYLNCNAANGFIPDFDAVDATTWERCHLLYLCSPSNPTGAVIGIETLQKLIRLANKYGFVIAADECYSEIYLDETQPPMGLLQAAAQMGNTDYKRCIVFHSLSKRSNAPGLRSGFVAGDAKIIDAFFRYRTYHGCAMPPATQAASIKAWGDEKHVTENRRLYREKFDAVLQILDGVLEVERPKAGFYLWPKTPIPDPEFTRGLLEQQNVAVLPGSYLSRGEGDENPGHNRIRMALVAPLDECIDAAHRIKQFVENL</sequence>
<dbReference type="InterPro" id="IPR015424">
    <property type="entry name" value="PyrdxlP-dep_Trfase"/>
</dbReference>
<dbReference type="InterPro" id="IPR015421">
    <property type="entry name" value="PyrdxlP-dep_Trfase_major"/>
</dbReference>
<evidence type="ECO:0000259" key="4">
    <source>
        <dbReference type="Pfam" id="PF00155"/>
    </source>
</evidence>
<evidence type="ECO:0000256" key="3">
    <source>
        <dbReference type="ARBA" id="ARBA00022679"/>
    </source>
</evidence>
<dbReference type="CDD" id="cd00609">
    <property type="entry name" value="AAT_like"/>
    <property type="match status" value="1"/>
</dbReference>
<dbReference type="GO" id="GO:0009089">
    <property type="term" value="P:lysine biosynthetic process via diaminopimelate"/>
    <property type="evidence" value="ECO:0007669"/>
    <property type="project" value="InterPro"/>
</dbReference>
<dbReference type="InterPro" id="IPR004839">
    <property type="entry name" value="Aminotransferase_I/II_large"/>
</dbReference>
<dbReference type="Gene3D" id="3.90.1150.10">
    <property type="entry name" value="Aspartate Aminotransferase, domain 1"/>
    <property type="match status" value="1"/>
</dbReference>
<comment type="caution">
    <text evidence="5">The sequence shown here is derived from an EMBL/GenBank/DDBJ whole genome shotgun (WGS) entry which is preliminary data.</text>
</comment>
<dbReference type="NCBIfam" id="TIGR03538">
    <property type="entry name" value="DapC_gpp"/>
    <property type="match status" value="1"/>
</dbReference>
<keyword evidence="2 5" id="KW-0032">Aminotransferase</keyword>
<organism evidence="5 6">
    <name type="scientific">endosymbiont of Ridgeia piscesae</name>
    <dbReference type="NCBI Taxonomy" id="54398"/>
    <lineage>
        <taxon>Bacteria</taxon>
        <taxon>Pseudomonadati</taxon>
        <taxon>Pseudomonadota</taxon>
        <taxon>Gammaproteobacteria</taxon>
        <taxon>sulfur-oxidizing symbionts</taxon>
    </lineage>
</organism>
<dbReference type="Pfam" id="PF00155">
    <property type="entry name" value="Aminotran_1_2"/>
    <property type="match status" value="1"/>
</dbReference>
<protein>
    <submittedName>
        <fullName evidence="5">Succinyldiaminopimelate aminotransferase apoenzyme</fullName>
    </submittedName>
</protein>
<proteinExistence type="predicted"/>
<dbReference type="SUPFAM" id="SSF53383">
    <property type="entry name" value="PLP-dependent transferases"/>
    <property type="match status" value="1"/>
</dbReference>
<comment type="cofactor">
    <cofactor evidence="1">
        <name>pyridoxal 5'-phosphate</name>
        <dbReference type="ChEBI" id="CHEBI:597326"/>
    </cofactor>
</comment>
<dbReference type="InterPro" id="IPR050881">
    <property type="entry name" value="LL-DAP_aminotransferase"/>
</dbReference>
<keyword evidence="6" id="KW-1185">Reference proteome</keyword>
<evidence type="ECO:0000313" key="5">
    <source>
        <dbReference type="EMBL" id="KRT56221.1"/>
    </source>
</evidence>
<name>A0A0T5Z0C4_9GAMM</name>
<evidence type="ECO:0000256" key="1">
    <source>
        <dbReference type="ARBA" id="ARBA00001933"/>
    </source>
</evidence>
<keyword evidence="3 5" id="KW-0808">Transferase</keyword>
<dbReference type="Proteomes" id="UP000051634">
    <property type="component" value="Unassembled WGS sequence"/>
</dbReference>
<evidence type="ECO:0000256" key="2">
    <source>
        <dbReference type="ARBA" id="ARBA00022576"/>
    </source>
</evidence>
<reference evidence="5 6" key="1">
    <citation type="submission" date="2015-11" db="EMBL/GenBank/DDBJ databases">
        <title>The genome of Candidatus Endoriftia persephone in Ridgeia piscesae and population structure of the North Eastern Pacific vestimentiferan symbionts.</title>
        <authorList>
            <person name="Perez M."/>
            <person name="Juniper K.S."/>
        </authorList>
    </citation>
    <scope>NUCLEOTIDE SEQUENCE [LARGE SCALE GENOMIC DNA]</scope>
    <source>
        <strain evidence="5">Ind11</strain>
    </source>
</reference>
<dbReference type="InterPro" id="IPR015422">
    <property type="entry name" value="PyrdxlP-dep_Trfase_small"/>
</dbReference>
<dbReference type="PANTHER" id="PTHR42832:SF3">
    <property type="entry name" value="L-GLUTAMINE--4-(METHYLSULFANYL)-2-OXOBUTANOATE AMINOTRANSFERASE"/>
    <property type="match status" value="1"/>
</dbReference>
<dbReference type="PANTHER" id="PTHR42832">
    <property type="entry name" value="AMINO ACID AMINOTRANSFERASE"/>
    <property type="match status" value="1"/>
</dbReference>
<dbReference type="Gene3D" id="3.40.640.10">
    <property type="entry name" value="Type I PLP-dependent aspartate aminotransferase-like (Major domain)"/>
    <property type="match status" value="1"/>
</dbReference>
<accession>A0A0T5Z0C4</accession>
<dbReference type="OrthoDB" id="9813612at2"/>
<dbReference type="EMBL" id="LDXT01000062">
    <property type="protein sequence ID" value="KRT56221.1"/>
    <property type="molecule type" value="Genomic_DNA"/>
</dbReference>